<comment type="caution">
    <text evidence="2">The sequence shown here is derived from an EMBL/GenBank/DDBJ whole genome shotgun (WGS) entry which is preliminary data.</text>
</comment>
<dbReference type="PROSITE" id="PS51257">
    <property type="entry name" value="PROKAR_LIPOPROTEIN"/>
    <property type="match status" value="1"/>
</dbReference>
<evidence type="ECO:0000256" key="1">
    <source>
        <dbReference type="SAM" id="MobiDB-lite"/>
    </source>
</evidence>
<proteinExistence type="predicted"/>
<gene>
    <name evidence="2" type="ORF">EZM97_21935</name>
</gene>
<feature type="region of interest" description="Disordered" evidence="1">
    <location>
        <begin position="109"/>
        <end position="139"/>
    </location>
</feature>
<sequence>MRKTLLLLVPTVLLGACTYGITLDDAGKNVRTAWSGDVSSCHELGKVTVSVMDHVGPVNRNNITVRDELEVMARNEAAKMHADTIKPLGEPADGAQPWGVYQCGSAQLAPAKRPAGSPTNPANQSTTPGGFETYPAKGN</sequence>
<dbReference type="RefSeq" id="WP_131410791.1">
    <property type="nucleotide sequence ID" value="NZ_SJTG01000003.1"/>
</dbReference>
<name>A0A4R0YK68_9GAMM</name>
<keyword evidence="3" id="KW-1185">Reference proteome</keyword>
<accession>A0A4R0YK68</accession>
<dbReference type="InterPro" id="IPR025294">
    <property type="entry name" value="DUF4156"/>
</dbReference>
<evidence type="ECO:0000313" key="2">
    <source>
        <dbReference type="EMBL" id="TCI08909.1"/>
    </source>
</evidence>
<dbReference type="Pfam" id="PF13698">
    <property type="entry name" value="DUF4156"/>
    <property type="match status" value="1"/>
</dbReference>
<dbReference type="AlphaFoldDB" id="A0A4R0YK68"/>
<protein>
    <submittedName>
        <fullName evidence="2">DUF4156 domain-containing protein</fullName>
    </submittedName>
</protein>
<feature type="compositionally biased region" description="Polar residues" evidence="1">
    <location>
        <begin position="117"/>
        <end position="128"/>
    </location>
</feature>
<organism evidence="2 3">
    <name type="scientific">Dyella soli</name>
    <dbReference type="NCBI Taxonomy" id="522319"/>
    <lineage>
        <taxon>Bacteria</taxon>
        <taxon>Pseudomonadati</taxon>
        <taxon>Pseudomonadota</taxon>
        <taxon>Gammaproteobacteria</taxon>
        <taxon>Lysobacterales</taxon>
        <taxon>Rhodanobacteraceae</taxon>
        <taxon>Dyella</taxon>
    </lineage>
</organism>
<reference evidence="2 3" key="1">
    <citation type="submission" date="2019-02" db="EMBL/GenBank/DDBJ databases">
        <title>Dyella amyloliquefaciens sp. nov., isolated from forest soil.</title>
        <authorList>
            <person name="Gao Z.-H."/>
            <person name="Qiu L.-H."/>
        </authorList>
    </citation>
    <scope>NUCLEOTIDE SEQUENCE [LARGE SCALE GENOMIC DNA]</scope>
    <source>
        <strain evidence="2 3">KACC 12747</strain>
    </source>
</reference>
<evidence type="ECO:0000313" key="3">
    <source>
        <dbReference type="Proteomes" id="UP000291822"/>
    </source>
</evidence>
<dbReference type="Proteomes" id="UP000291822">
    <property type="component" value="Unassembled WGS sequence"/>
</dbReference>
<dbReference type="EMBL" id="SJTG01000003">
    <property type="protein sequence ID" value="TCI08909.1"/>
    <property type="molecule type" value="Genomic_DNA"/>
</dbReference>